<comment type="caution">
    <text evidence="3">The sequence shown here is derived from an EMBL/GenBank/DDBJ whole genome shotgun (WGS) entry which is preliminary data.</text>
</comment>
<feature type="region of interest" description="Disordered" evidence="1">
    <location>
        <begin position="496"/>
        <end position="520"/>
    </location>
</feature>
<accession>A0A9P8RMT7</accession>
<dbReference type="InterPro" id="IPR013860">
    <property type="entry name" value="AreA_GATA"/>
</dbReference>
<feature type="compositionally biased region" description="Polar residues" evidence="1">
    <location>
        <begin position="16"/>
        <end position="26"/>
    </location>
</feature>
<keyword evidence="4" id="KW-1185">Reference proteome</keyword>
<dbReference type="PANTHER" id="PTHR28051">
    <property type="entry name" value="PROTEIN MTL1-RELATED"/>
    <property type="match status" value="1"/>
</dbReference>
<feature type="region of interest" description="Disordered" evidence="1">
    <location>
        <begin position="108"/>
        <end position="145"/>
    </location>
</feature>
<dbReference type="GO" id="GO:0042149">
    <property type="term" value="P:cellular response to glucose starvation"/>
    <property type="evidence" value="ECO:0007669"/>
    <property type="project" value="TreeGrafter"/>
</dbReference>
<evidence type="ECO:0000256" key="1">
    <source>
        <dbReference type="SAM" id="MobiDB-lite"/>
    </source>
</evidence>
<proteinExistence type="predicted"/>
<dbReference type="Proteomes" id="UP000750711">
    <property type="component" value="Unassembled WGS sequence"/>
</dbReference>
<dbReference type="Pfam" id="PF08550">
    <property type="entry name" value="GATA_AreA"/>
    <property type="match status" value="1"/>
</dbReference>
<feature type="region of interest" description="Disordered" evidence="1">
    <location>
        <begin position="320"/>
        <end position="341"/>
    </location>
</feature>
<evidence type="ECO:0000313" key="4">
    <source>
        <dbReference type="Proteomes" id="UP000750711"/>
    </source>
</evidence>
<feature type="compositionally biased region" description="Polar residues" evidence="1">
    <location>
        <begin position="35"/>
        <end position="44"/>
    </location>
</feature>
<dbReference type="PANTHER" id="PTHR28051:SF1">
    <property type="entry name" value="PROTEIN MTL1-RELATED"/>
    <property type="match status" value="1"/>
</dbReference>
<dbReference type="EMBL" id="JAGHQM010000991">
    <property type="protein sequence ID" value="KAH0556856.1"/>
    <property type="molecule type" value="Genomic_DNA"/>
</dbReference>
<feature type="compositionally biased region" description="Low complexity" evidence="1">
    <location>
        <begin position="59"/>
        <end position="70"/>
    </location>
</feature>
<evidence type="ECO:0000313" key="3">
    <source>
        <dbReference type="EMBL" id="KAH0556856.1"/>
    </source>
</evidence>
<reference evidence="3" key="1">
    <citation type="submission" date="2021-03" db="EMBL/GenBank/DDBJ databases">
        <title>Comparative genomics and phylogenomic investigation of the class Geoglossomycetes provide insights into ecological specialization and systematics.</title>
        <authorList>
            <person name="Melie T."/>
            <person name="Pirro S."/>
            <person name="Miller A.N."/>
            <person name="Quandt A."/>
        </authorList>
    </citation>
    <scope>NUCLEOTIDE SEQUENCE</scope>
    <source>
        <strain evidence="3">CAQ_001_2017</strain>
    </source>
</reference>
<feature type="compositionally biased region" description="Polar residues" evidence="1">
    <location>
        <begin position="119"/>
        <end position="138"/>
    </location>
</feature>
<dbReference type="InterPro" id="IPR052292">
    <property type="entry name" value="Glucose_repression_reg"/>
</dbReference>
<feature type="region of interest" description="Disordered" evidence="1">
    <location>
        <begin position="1"/>
        <end position="94"/>
    </location>
</feature>
<gene>
    <name evidence="3" type="ORF">GP486_005355</name>
</gene>
<evidence type="ECO:0000259" key="2">
    <source>
        <dbReference type="Pfam" id="PF08550"/>
    </source>
</evidence>
<organism evidence="3 4">
    <name type="scientific">Trichoglossum hirsutum</name>
    <dbReference type="NCBI Taxonomy" id="265104"/>
    <lineage>
        <taxon>Eukaryota</taxon>
        <taxon>Fungi</taxon>
        <taxon>Dikarya</taxon>
        <taxon>Ascomycota</taxon>
        <taxon>Pezizomycotina</taxon>
        <taxon>Geoglossomycetes</taxon>
        <taxon>Geoglossales</taxon>
        <taxon>Geoglossaceae</taxon>
        <taxon>Trichoglossum</taxon>
    </lineage>
</organism>
<protein>
    <recommendedName>
        <fullName evidence="2">Nitrogen regulatory protein areA GATA-like domain-containing protein</fullName>
    </recommendedName>
</protein>
<dbReference type="AlphaFoldDB" id="A0A9P8RMT7"/>
<feature type="region of interest" description="Disordered" evidence="1">
    <location>
        <begin position="374"/>
        <end position="420"/>
    </location>
</feature>
<name>A0A9P8RMT7_9PEZI</name>
<feature type="compositionally biased region" description="Low complexity" evidence="1">
    <location>
        <begin position="326"/>
        <end position="338"/>
    </location>
</feature>
<dbReference type="GO" id="GO:0005773">
    <property type="term" value="C:vacuole"/>
    <property type="evidence" value="ECO:0007669"/>
    <property type="project" value="GOC"/>
</dbReference>
<dbReference type="GO" id="GO:0007039">
    <property type="term" value="P:protein catabolic process in the vacuole"/>
    <property type="evidence" value="ECO:0007669"/>
    <property type="project" value="TreeGrafter"/>
</dbReference>
<feature type="compositionally biased region" description="Polar residues" evidence="1">
    <location>
        <begin position="406"/>
        <end position="419"/>
    </location>
</feature>
<sequence length="570" mass="63300">MTEVLSVLMQPDGSPYYTSASLRRSSPPQPPFLGNSPSFLASKSSSRHRIKTEYDNRISGSAPSSAPSSPVNAEGRFSNPPSYASKLEEDTDDQIIFPSYDEVRYDQVEDLEPPPSPGTGDSYTVSPASNSTSTNVSRPGTPDPIIVAEDDTAVRDEPSRHVDYLSHDWKEEDLWSSWRHVVSKRKFYSNSTRLENASWRTWTKSKYRLKTVSPETLNWLKDCDITWLYGPLQTYSSRTLVPSSSPVGSVISTSNSFLNKKPILKKRSMSEMMLQRSLSSSSLLKQAAAAIQAQQSERPRLLPQRAQSDFTTYPFASADASQDGTSAFSSVSSSGLQSPGVNEKKRIHFNDMVEQCIAVDVKGDDEEYESYRAIHNSDDDDDDDDGDDSSEDGIIMMKSTPRGRISNRSSTRESFSGESKTIAMLPSTTLKYREDTPEPPQSDPVGMGCFWNPGADISPSPSQETLRPSETSNTYIFDEEDDEVDMAWEPSGAFTDRTDGINLGHQQENTRPSDGIEGTMNLRRTPSGMFMPCEEDEEDSNVGGFFGRVVDTVNTAKDIAHVIWNVGWRR</sequence>
<feature type="domain" description="Nitrogen regulatory protein areA GATA-like" evidence="2">
    <location>
        <begin position="177"/>
        <end position="204"/>
    </location>
</feature>
<feature type="compositionally biased region" description="Acidic residues" evidence="1">
    <location>
        <begin position="378"/>
        <end position="391"/>
    </location>
</feature>